<comment type="function">
    <text evidence="1">Part of the ABC transporter complex PstSACB involved in phosphate import.</text>
</comment>
<evidence type="ECO:0000256" key="9">
    <source>
        <dbReference type="SAM" id="Phobius"/>
    </source>
</evidence>
<keyword evidence="9" id="KW-0472">Membrane</keyword>
<keyword evidence="12" id="KW-1185">Reference proteome</keyword>
<dbReference type="Pfam" id="PF12849">
    <property type="entry name" value="PBP_like_2"/>
    <property type="match status" value="1"/>
</dbReference>
<evidence type="ECO:0000256" key="4">
    <source>
        <dbReference type="ARBA" id="ARBA00011529"/>
    </source>
</evidence>
<name>A0A926FF58_9FIRM</name>
<feature type="transmembrane region" description="Helical" evidence="9">
    <location>
        <begin position="66"/>
        <end position="87"/>
    </location>
</feature>
<keyword evidence="9" id="KW-1133">Transmembrane helix</keyword>
<comment type="caution">
    <text evidence="11">The sequence shown here is derived from an EMBL/GenBank/DDBJ whole genome shotgun (WGS) entry which is preliminary data.</text>
</comment>
<evidence type="ECO:0000256" key="6">
    <source>
        <dbReference type="ARBA" id="ARBA00022729"/>
    </source>
</evidence>
<keyword evidence="6" id="KW-0732">Signal</keyword>
<dbReference type="PANTHER" id="PTHR30570:SF1">
    <property type="entry name" value="PHOSPHATE-BINDING PROTEIN PSTS"/>
    <property type="match status" value="1"/>
</dbReference>
<evidence type="ECO:0000256" key="1">
    <source>
        <dbReference type="ARBA" id="ARBA00002841"/>
    </source>
</evidence>
<keyword evidence="7" id="KW-0564">Palmitate</keyword>
<dbReference type="RefSeq" id="WP_262432628.1">
    <property type="nucleotide sequence ID" value="NZ_JACRTE010000021.1"/>
</dbReference>
<comment type="subunit">
    <text evidence="4">The complex is composed of two ATP-binding proteins (PstB), two transmembrane proteins (PstC and PstA) and a solute-binding protein (PstS).</text>
</comment>
<keyword evidence="5" id="KW-0813">Transport</keyword>
<dbReference type="EMBL" id="JACRTE010000021">
    <property type="protein sequence ID" value="MBC8597319.1"/>
    <property type="molecule type" value="Genomic_DNA"/>
</dbReference>
<gene>
    <name evidence="11" type="ORF">H8706_10655</name>
</gene>
<sequence>MKKALFIVLKILLTAATLFASYYALIIIGMFLFWNGINHIIAYIGLIVVPSLLLPLIWLKKRKKFLIIWCICAAVYGAALGTNFGIIKYNKSITVNTSPNIDIHEYLPFDEDSKIVKTDSKTLKLTENLPRIDGAAALFPVYSAFVNAVYPNTTKLHDGIFEYNNTPDGYRLLAEKETDIFIGVYPSDEQRAYAEENQTTFEYTPIGTEAFVFFVHKDNPITNLTTEQIKDIYSGKITNWKDVGGKNEKIAAFQRNEGSGSQSMLKRFMGDTPITDAPTEMVNDLMAGIIEQVADYKSKTNSIGFSFRYYVEGIIKNPDIKMISIDGAAPTSENIRNGSYPMLTPIYAVTYKENQNGNVDKLLEWILSDEGQYIINETGYVGIKN</sequence>
<dbReference type="InterPro" id="IPR050811">
    <property type="entry name" value="Phosphate_ABC_transporter"/>
</dbReference>
<evidence type="ECO:0000256" key="8">
    <source>
        <dbReference type="ARBA" id="ARBA00023288"/>
    </source>
</evidence>
<evidence type="ECO:0000256" key="5">
    <source>
        <dbReference type="ARBA" id="ARBA00022592"/>
    </source>
</evidence>
<reference evidence="11" key="1">
    <citation type="submission" date="2020-08" db="EMBL/GenBank/DDBJ databases">
        <title>Genome public.</title>
        <authorList>
            <person name="Liu C."/>
            <person name="Sun Q."/>
        </authorList>
    </citation>
    <scope>NUCLEOTIDE SEQUENCE</scope>
    <source>
        <strain evidence="11">NSJ-50</strain>
    </source>
</reference>
<evidence type="ECO:0000313" key="11">
    <source>
        <dbReference type="EMBL" id="MBC8597319.1"/>
    </source>
</evidence>
<evidence type="ECO:0000256" key="3">
    <source>
        <dbReference type="ARBA" id="ARBA00008725"/>
    </source>
</evidence>
<dbReference type="GO" id="GO:0006817">
    <property type="term" value="P:phosphate ion transport"/>
    <property type="evidence" value="ECO:0007669"/>
    <property type="project" value="UniProtKB-KW"/>
</dbReference>
<dbReference type="SUPFAM" id="SSF53850">
    <property type="entry name" value="Periplasmic binding protein-like II"/>
    <property type="match status" value="1"/>
</dbReference>
<feature type="domain" description="PBP" evidence="10">
    <location>
        <begin position="132"/>
        <end position="370"/>
    </location>
</feature>
<accession>A0A926FF58</accession>
<protein>
    <submittedName>
        <fullName evidence="11">Substrate-binding domain-containing protein</fullName>
    </submittedName>
</protein>
<keyword evidence="5" id="KW-0592">Phosphate transport</keyword>
<dbReference type="PANTHER" id="PTHR30570">
    <property type="entry name" value="PERIPLASMIC PHOSPHATE BINDING COMPONENT OF PHOSPHATE ABC TRANSPORTER"/>
    <property type="match status" value="1"/>
</dbReference>
<evidence type="ECO:0000259" key="10">
    <source>
        <dbReference type="Pfam" id="PF12849"/>
    </source>
</evidence>
<comment type="similarity">
    <text evidence="3">Belongs to the PstS family.</text>
</comment>
<feature type="transmembrane region" description="Helical" evidence="9">
    <location>
        <begin position="40"/>
        <end position="59"/>
    </location>
</feature>
<keyword evidence="9" id="KW-0812">Transmembrane</keyword>
<proteinExistence type="inferred from homology"/>
<dbReference type="InterPro" id="IPR024370">
    <property type="entry name" value="PBP_domain"/>
</dbReference>
<evidence type="ECO:0000256" key="7">
    <source>
        <dbReference type="ARBA" id="ARBA00023139"/>
    </source>
</evidence>
<keyword evidence="8" id="KW-0449">Lipoprotein</keyword>
<dbReference type="AlphaFoldDB" id="A0A926FF58"/>
<feature type="transmembrane region" description="Helical" evidence="9">
    <location>
        <begin position="12"/>
        <end position="34"/>
    </location>
</feature>
<evidence type="ECO:0000313" key="12">
    <source>
        <dbReference type="Proteomes" id="UP000647416"/>
    </source>
</evidence>
<dbReference type="Proteomes" id="UP000647416">
    <property type="component" value="Unassembled WGS sequence"/>
</dbReference>
<evidence type="ECO:0000256" key="2">
    <source>
        <dbReference type="ARBA" id="ARBA00004193"/>
    </source>
</evidence>
<organism evidence="11 12">
    <name type="scientific">Qingrenia yutianensis</name>
    <dbReference type="NCBI Taxonomy" id="2763676"/>
    <lineage>
        <taxon>Bacteria</taxon>
        <taxon>Bacillati</taxon>
        <taxon>Bacillota</taxon>
        <taxon>Clostridia</taxon>
        <taxon>Eubacteriales</taxon>
        <taxon>Oscillospiraceae</taxon>
        <taxon>Qingrenia</taxon>
    </lineage>
</organism>
<dbReference type="Gene3D" id="3.40.190.10">
    <property type="entry name" value="Periplasmic binding protein-like II"/>
    <property type="match status" value="2"/>
</dbReference>
<comment type="subcellular location">
    <subcellularLocation>
        <location evidence="2">Cell membrane</location>
        <topology evidence="2">Lipid-anchor</topology>
    </subcellularLocation>
</comment>
<dbReference type="GO" id="GO:0005886">
    <property type="term" value="C:plasma membrane"/>
    <property type="evidence" value="ECO:0007669"/>
    <property type="project" value="UniProtKB-SubCell"/>
</dbReference>